<evidence type="ECO:0008006" key="3">
    <source>
        <dbReference type="Google" id="ProtNLM"/>
    </source>
</evidence>
<organism evidence="1 2">
    <name type="scientific">Novosphingobium album</name>
    <name type="common">ex Liu et al. 2023</name>
    <dbReference type="NCBI Taxonomy" id="3031130"/>
    <lineage>
        <taxon>Bacteria</taxon>
        <taxon>Pseudomonadati</taxon>
        <taxon>Pseudomonadota</taxon>
        <taxon>Alphaproteobacteria</taxon>
        <taxon>Sphingomonadales</taxon>
        <taxon>Sphingomonadaceae</taxon>
        <taxon>Novosphingobium</taxon>
    </lineage>
</organism>
<dbReference type="InterPro" id="IPR015422">
    <property type="entry name" value="PyrdxlP-dep_Trfase_small"/>
</dbReference>
<reference evidence="1 2" key="1">
    <citation type="submission" date="2023-03" db="EMBL/GenBank/DDBJ databases">
        <title>NovoSphingobium album sp. nov. isolated from polycyclic aromatic hydrocarbons- and heavy-metal polluted soil.</title>
        <authorList>
            <person name="Liu Z."/>
            <person name="Wang K."/>
        </authorList>
    </citation>
    <scope>NUCLEOTIDE SEQUENCE [LARGE SCALE GENOMIC DNA]</scope>
    <source>
        <strain evidence="1 2">H3SJ31-1</strain>
    </source>
</reference>
<proteinExistence type="predicted"/>
<evidence type="ECO:0000313" key="1">
    <source>
        <dbReference type="EMBL" id="MDE8654709.1"/>
    </source>
</evidence>
<protein>
    <recommendedName>
        <fullName evidence="3">PLP-dependent aminotransferase family protein</fullName>
    </recommendedName>
</protein>
<dbReference type="Proteomes" id="UP001216253">
    <property type="component" value="Unassembled WGS sequence"/>
</dbReference>
<name>A0ABT5WXU9_9SPHN</name>
<sequence length="98" mass="10398">MSALHHHFGDNVSIEGADAGLHIVAWLRGIGRSSEDALLTEAKREGIGIHPVSPLYHSGTTSSLPDYVGLLMGYSALEPQQIRGGVELLAKAVARVRA</sequence>
<dbReference type="SUPFAM" id="SSF53383">
    <property type="entry name" value="PLP-dependent transferases"/>
    <property type="match status" value="1"/>
</dbReference>
<dbReference type="Gene3D" id="3.90.1150.10">
    <property type="entry name" value="Aspartate Aminotransferase, domain 1"/>
    <property type="match status" value="1"/>
</dbReference>
<dbReference type="InterPro" id="IPR015424">
    <property type="entry name" value="PyrdxlP-dep_Trfase"/>
</dbReference>
<accession>A0ABT5WXU9</accession>
<gene>
    <name evidence="1" type="ORF">PYV00_23740</name>
</gene>
<evidence type="ECO:0000313" key="2">
    <source>
        <dbReference type="Proteomes" id="UP001216253"/>
    </source>
</evidence>
<keyword evidence="2" id="KW-1185">Reference proteome</keyword>
<dbReference type="RefSeq" id="WP_275230829.1">
    <property type="nucleotide sequence ID" value="NZ_JARESE010000098.1"/>
</dbReference>
<comment type="caution">
    <text evidence="1">The sequence shown here is derived from an EMBL/GenBank/DDBJ whole genome shotgun (WGS) entry which is preliminary data.</text>
</comment>
<dbReference type="EMBL" id="JARESE010000098">
    <property type="protein sequence ID" value="MDE8654709.1"/>
    <property type="molecule type" value="Genomic_DNA"/>
</dbReference>